<sequence length="443" mass="46912">MKNYFIITGFLLINSLTRAQVGINTGFPQATLDIVSSSAPSIPDGIIAPRLTGNSLKSKDALYGTNQNGAIVFVTQAASPTTTKTIEVTKAGYFYYDAAAVKWIAFQPNTTNILGSSANTITSTINGVSASAPAVNSVSNTSTANSNTLTTTVNGVTGASVNLVKSVSNDVSATNFLTTTINGISSTPVAVKNIYNSDGTLTGNRVVTMAGNRLSFKGSTGNTDFSNNGGGASITHESATGTANIVLSSGVSSLQLYVDSNAAAQVSGGGSATSLLVGTSNSSPLKFNTNSITKAEIATDGRFNINNTLSIGYSEQQTFTGAQKLKVNGSIVTTGATYPDYVFEKYFTGISDIDPEYKFSKLEEVRDFVKKNHHLPGVISIKELQKSEGGFDFDLTQLSIQQLEKIEELYLHSFEQEASIKKQQFEIAALHEKLERLEQLISK</sequence>
<evidence type="ECO:0000313" key="1">
    <source>
        <dbReference type="EMBL" id="MBB6370996.1"/>
    </source>
</evidence>
<dbReference type="AlphaFoldDB" id="A0A841N1H4"/>
<dbReference type="EMBL" id="JACHLC010000002">
    <property type="protein sequence ID" value="MBB6370996.1"/>
    <property type="molecule type" value="Genomic_DNA"/>
</dbReference>
<name>A0A841N1H4_9FLAO</name>
<reference evidence="1 2" key="1">
    <citation type="submission" date="2020-08" db="EMBL/GenBank/DDBJ databases">
        <title>Functional genomics of gut bacteria from endangered species of beetles.</title>
        <authorList>
            <person name="Carlos-Shanley C."/>
        </authorList>
    </citation>
    <scope>NUCLEOTIDE SEQUENCE [LARGE SCALE GENOMIC DNA]</scope>
    <source>
        <strain evidence="1 2">S00136</strain>
    </source>
</reference>
<accession>A0A841N1H4</accession>
<evidence type="ECO:0000313" key="2">
    <source>
        <dbReference type="Proteomes" id="UP000589738"/>
    </source>
</evidence>
<gene>
    <name evidence="1" type="ORF">HNP36_002072</name>
</gene>
<dbReference type="RefSeq" id="WP_184162547.1">
    <property type="nucleotide sequence ID" value="NZ_JACHLC010000002.1"/>
</dbReference>
<evidence type="ECO:0008006" key="3">
    <source>
        <dbReference type="Google" id="ProtNLM"/>
    </source>
</evidence>
<organism evidence="1 2">
    <name type="scientific">Chryseobacterium shigense</name>
    <dbReference type="NCBI Taxonomy" id="297244"/>
    <lineage>
        <taxon>Bacteria</taxon>
        <taxon>Pseudomonadati</taxon>
        <taxon>Bacteroidota</taxon>
        <taxon>Flavobacteriia</taxon>
        <taxon>Flavobacteriales</taxon>
        <taxon>Weeksellaceae</taxon>
        <taxon>Chryseobacterium group</taxon>
        <taxon>Chryseobacterium</taxon>
    </lineage>
</organism>
<keyword evidence="2" id="KW-1185">Reference proteome</keyword>
<comment type="caution">
    <text evidence="1">The sequence shown here is derived from an EMBL/GenBank/DDBJ whole genome shotgun (WGS) entry which is preliminary data.</text>
</comment>
<dbReference type="Proteomes" id="UP000589738">
    <property type="component" value="Unassembled WGS sequence"/>
</dbReference>
<protein>
    <recommendedName>
        <fullName evidence="3">Chaperone of endosialidase</fullName>
    </recommendedName>
</protein>
<proteinExistence type="predicted"/>